<evidence type="ECO:0000313" key="6">
    <source>
        <dbReference type="Proteomes" id="UP000610862"/>
    </source>
</evidence>
<feature type="domain" description="HTH araC/xylS-type" evidence="4">
    <location>
        <begin position="179"/>
        <end position="277"/>
    </location>
</feature>
<dbReference type="CDD" id="cd02208">
    <property type="entry name" value="cupin_RmlC-like"/>
    <property type="match status" value="1"/>
</dbReference>
<name>A0A926I876_9FIRM</name>
<dbReference type="InterPro" id="IPR018060">
    <property type="entry name" value="HTH_AraC"/>
</dbReference>
<evidence type="ECO:0000259" key="4">
    <source>
        <dbReference type="PROSITE" id="PS01124"/>
    </source>
</evidence>
<comment type="caution">
    <text evidence="5">The sequence shown here is derived from an EMBL/GenBank/DDBJ whole genome shotgun (WGS) entry which is preliminary data.</text>
</comment>
<keyword evidence="2" id="KW-0238">DNA-binding</keyword>
<dbReference type="RefSeq" id="WP_187524996.1">
    <property type="nucleotide sequence ID" value="NZ_JACRTA010000001.1"/>
</dbReference>
<dbReference type="Gene3D" id="1.10.10.60">
    <property type="entry name" value="Homeodomain-like"/>
    <property type="match status" value="2"/>
</dbReference>
<dbReference type="InterPro" id="IPR009057">
    <property type="entry name" value="Homeodomain-like_sf"/>
</dbReference>
<dbReference type="InterPro" id="IPR011051">
    <property type="entry name" value="RmlC_Cupin_sf"/>
</dbReference>
<dbReference type="PROSITE" id="PS01124">
    <property type="entry name" value="HTH_ARAC_FAMILY_2"/>
    <property type="match status" value="1"/>
</dbReference>
<accession>A0A926I876</accession>
<dbReference type="Pfam" id="PF02311">
    <property type="entry name" value="AraC_binding"/>
    <property type="match status" value="1"/>
</dbReference>
<dbReference type="Gene3D" id="2.60.120.10">
    <property type="entry name" value="Jelly Rolls"/>
    <property type="match status" value="1"/>
</dbReference>
<keyword evidence="6" id="KW-1185">Reference proteome</keyword>
<reference evidence="5" key="1">
    <citation type="submission" date="2020-08" db="EMBL/GenBank/DDBJ databases">
        <title>Genome public.</title>
        <authorList>
            <person name="Liu C."/>
            <person name="Sun Q."/>
        </authorList>
    </citation>
    <scope>NUCLEOTIDE SEQUENCE</scope>
    <source>
        <strain evidence="5">NSJ-24</strain>
    </source>
</reference>
<evidence type="ECO:0000256" key="1">
    <source>
        <dbReference type="ARBA" id="ARBA00023015"/>
    </source>
</evidence>
<gene>
    <name evidence="5" type="ORF">H8692_03480</name>
</gene>
<proteinExistence type="predicted"/>
<dbReference type="PANTHER" id="PTHR43280">
    <property type="entry name" value="ARAC-FAMILY TRANSCRIPTIONAL REGULATOR"/>
    <property type="match status" value="1"/>
</dbReference>
<sequence>MKQNQNFDMIPKTPAGISIYSVTQQAPHHHKGFLEIIYCLKGPVTIYTRLQDITLKEGDIISCDPFDIHYLSCDRENLLVSFYFDLTHPVFEKPDLERIYFICEPLTTPQSKQPELQNLKRLLLTMLYFYCFPHPGLSVSNIITRFAVEVIQMMLNHFHYFYFIANSTEYSDEMKDRFESIIIYIDKNYSKKITLKKLCDINHFNYKYLSRFFKKTSFVGFSKFVNDIRAYKAASLLLETDKNISDIAYEVGFSSPLYYYRVFEKWNVTTPNRYRRKLHELKSSAKETIYYNVETKKEDLEHFIAFHFAKLQVPELWLSPFVPYKGLPIE</sequence>
<dbReference type="PANTHER" id="PTHR43280:SF2">
    <property type="entry name" value="HTH-TYPE TRANSCRIPTIONAL REGULATOR EXSA"/>
    <property type="match status" value="1"/>
</dbReference>
<dbReference type="Proteomes" id="UP000610862">
    <property type="component" value="Unassembled WGS sequence"/>
</dbReference>
<dbReference type="Pfam" id="PF12833">
    <property type="entry name" value="HTH_18"/>
    <property type="match status" value="1"/>
</dbReference>
<dbReference type="InterPro" id="IPR014710">
    <property type="entry name" value="RmlC-like_jellyroll"/>
</dbReference>
<keyword evidence="3" id="KW-0804">Transcription</keyword>
<dbReference type="GO" id="GO:0003700">
    <property type="term" value="F:DNA-binding transcription factor activity"/>
    <property type="evidence" value="ECO:0007669"/>
    <property type="project" value="InterPro"/>
</dbReference>
<dbReference type="InterPro" id="IPR003313">
    <property type="entry name" value="AraC-bd"/>
</dbReference>
<dbReference type="SMART" id="SM00342">
    <property type="entry name" value="HTH_ARAC"/>
    <property type="match status" value="1"/>
</dbReference>
<evidence type="ECO:0000256" key="2">
    <source>
        <dbReference type="ARBA" id="ARBA00023125"/>
    </source>
</evidence>
<keyword evidence="1" id="KW-0805">Transcription regulation</keyword>
<dbReference type="SUPFAM" id="SSF51182">
    <property type="entry name" value="RmlC-like cupins"/>
    <property type="match status" value="1"/>
</dbReference>
<protein>
    <submittedName>
        <fullName evidence="5">Helix-turn-helix transcriptional regulator</fullName>
    </submittedName>
</protein>
<evidence type="ECO:0000256" key="3">
    <source>
        <dbReference type="ARBA" id="ARBA00023163"/>
    </source>
</evidence>
<dbReference type="AlphaFoldDB" id="A0A926I876"/>
<organism evidence="5 6">
    <name type="scientific">Lentihominibacter hominis</name>
    <dbReference type="NCBI Taxonomy" id="2763645"/>
    <lineage>
        <taxon>Bacteria</taxon>
        <taxon>Bacillati</taxon>
        <taxon>Bacillota</taxon>
        <taxon>Clostridia</taxon>
        <taxon>Peptostreptococcales</taxon>
        <taxon>Anaerovoracaceae</taxon>
        <taxon>Lentihominibacter</taxon>
    </lineage>
</organism>
<dbReference type="GO" id="GO:0043565">
    <property type="term" value="F:sequence-specific DNA binding"/>
    <property type="evidence" value="ECO:0007669"/>
    <property type="project" value="InterPro"/>
</dbReference>
<dbReference type="EMBL" id="JACRTA010000001">
    <property type="protein sequence ID" value="MBC8567826.1"/>
    <property type="molecule type" value="Genomic_DNA"/>
</dbReference>
<dbReference type="SUPFAM" id="SSF46689">
    <property type="entry name" value="Homeodomain-like"/>
    <property type="match status" value="1"/>
</dbReference>
<evidence type="ECO:0000313" key="5">
    <source>
        <dbReference type="EMBL" id="MBC8567826.1"/>
    </source>
</evidence>